<comment type="caution">
    <text evidence="2">The sequence shown here is derived from an EMBL/GenBank/DDBJ whole genome shotgun (WGS) entry which is preliminary data.</text>
</comment>
<evidence type="ECO:0000313" key="3">
    <source>
        <dbReference type="Proteomes" id="UP000179264"/>
    </source>
</evidence>
<organism evidence="2 3">
    <name type="scientific">Candidatus Zambryskibacteria bacterium RIFCSPHIGHO2_02_38_10.5</name>
    <dbReference type="NCBI Taxonomy" id="1802742"/>
    <lineage>
        <taxon>Bacteria</taxon>
        <taxon>Candidatus Zambryskiibacteriota</taxon>
    </lineage>
</organism>
<protein>
    <recommendedName>
        <fullName evidence="1">DUF2779 domain-containing protein</fullName>
    </recommendedName>
</protein>
<dbReference type="InterPro" id="IPR021301">
    <property type="entry name" value="DUF2779"/>
</dbReference>
<dbReference type="AlphaFoldDB" id="A0A1G2T9C2"/>
<dbReference type="EMBL" id="MHVL01000007">
    <property type="protein sequence ID" value="OHA93877.1"/>
    <property type="molecule type" value="Genomic_DNA"/>
</dbReference>
<gene>
    <name evidence="2" type="ORF">A2W58_00340</name>
</gene>
<name>A0A1G2T9C2_9BACT</name>
<accession>A0A1G2T9C2</accession>
<dbReference type="Pfam" id="PF11074">
    <property type="entry name" value="DUF2779"/>
    <property type="match status" value="1"/>
</dbReference>
<feature type="domain" description="DUF2779" evidence="1">
    <location>
        <begin position="303"/>
        <end position="428"/>
    </location>
</feature>
<sequence length="498" mass="57388">MEFEKDVQLSKSEYMMFLKHPAWLWLKKHDKNKLPAPDDNLQATFDAGVEFEDYAQKRFPKGIRLGFNNYNEYLSLPKRTTEVWEKGIQTIFQGRFEQGNITCICDIVDRAPNDEIDLYEVKSSTKVKTEHYLDLAFQVLVLESCGYVVRNIAVIHVNGKYVRNGKVDPLALSAVTDITSKVREKIPETEKNIDDALKVISSPEMPDPSPRYTNLGALGEWMDIYKNLGNKIDTYSIYNIIALGAEDIGELEDLEIALIKDIPENFKLTTKQQVQVMATKRGERSIAKAKIKDFLECLTYPIYFLDYETSMSIVPPYDGTSPYQQIPFQYSLHILDKPVGELKHTEYLHRDSTHPVPKLLEKLKKDIGSTGSILVWYKTFEMKRNLEMVEMFPEYKNFLIDVNSRVVDLMKPFAQGLFVDKDFFGSSSIKNVLPVMVPNLNYKGLDIQEGQSAQRLWMEAVIKNKEGINKAKLFHNLIEYCKLDTLAMVEIWRVLNNL</sequence>
<evidence type="ECO:0000259" key="1">
    <source>
        <dbReference type="Pfam" id="PF11074"/>
    </source>
</evidence>
<evidence type="ECO:0000313" key="2">
    <source>
        <dbReference type="EMBL" id="OHA93877.1"/>
    </source>
</evidence>
<proteinExistence type="predicted"/>
<dbReference type="Proteomes" id="UP000179264">
    <property type="component" value="Unassembled WGS sequence"/>
</dbReference>
<reference evidence="2 3" key="1">
    <citation type="journal article" date="2016" name="Nat. Commun.">
        <title>Thousands of microbial genomes shed light on interconnected biogeochemical processes in an aquifer system.</title>
        <authorList>
            <person name="Anantharaman K."/>
            <person name="Brown C.T."/>
            <person name="Hug L.A."/>
            <person name="Sharon I."/>
            <person name="Castelle C.J."/>
            <person name="Probst A.J."/>
            <person name="Thomas B.C."/>
            <person name="Singh A."/>
            <person name="Wilkins M.J."/>
            <person name="Karaoz U."/>
            <person name="Brodie E.L."/>
            <person name="Williams K.H."/>
            <person name="Hubbard S.S."/>
            <person name="Banfield J.F."/>
        </authorList>
    </citation>
    <scope>NUCLEOTIDE SEQUENCE [LARGE SCALE GENOMIC DNA]</scope>
</reference>